<dbReference type="SMART" id="SM00239">
    <property type="entry name" value="C2"/>
    <property type="match status" value="1"/>
</dbReference>
<keyword evidence="3" id="KW-1185">Reference proteome</keyword>
<accession>R0F265</accession>
<dbReference type="InterPro" id="IPR044750">
    <property type="entry name" value="C2_SRC2/BAP"/>
</dbReference>
<dbReference type="AlphaFoldDB" id="R0F265"/>
<gene>
    <name evidence="2" type="ORF">CARUB_v10006769mg</name>
</gene>
<proteinExistence type="predicted"/>
<dbReference type="InterPro" id="IPR035892">
    <property type="entry name" value="C2_domain_sf"/>
</dbReference>
<dbReference type="PANTHER" id="PTHR32246:SF130">
    <property type="entry name" value="CALCIUM-DEPENDENT LIPID-BINDING (CALB DOMAIN) FAMILY PROTEIN"/>
    <property type="match status" value="1"/>
</dbReference>
<dbReference type="STRING" id="81985.R0F265"/>
<sequence length="245" mass="27244">MANLNLDLKIHCATNLLNVNLLTKMDVFAKISIHGENTRKKQKVKTAVDRSAGSNPVWNQAVNFSFNKRLFLNDSLTLVMRLISRRILGNKEIGKVSIPLLELFNSITPPISGESNDEEMKLVRYLVRTRSGKESGVLTFSYRFKSDLLVTVNQNLVETPTSRTQSQVEHPPSASPEFSIEFPLLPEPPSHSRHFSAVESSDGSFITFEQFNHPYICAPLSSEGSELLALTSATPSPPLSPTRYG</sequence>
<dbReference type="OrthoDB" id="270970at2759"/>
<feature type="domain" description="C2" evidence="1">
    <location>
        <begin position="1"/>
        <end position="115"/>
    </location>
</feature>
<reference evidence="3" key="1">
    <citation type="journal article" date="2013" name="Nat. Genet.">
        <title>The Capsella rubella genome and the genomic consequences of rapid mating system evolution.</title>
        <authorList>
            <person name="Slotte T."/>
            <person name="Hazzouri K.M."/>
            <person name="Agren J.A."/>
            <person name="Koenig D."/>
            <person name="Maumus F."/>
            <person name="Guo Y.L."/>
            <person name="Steige K."/>
            <person name="Platts A.E."/>
            <person name="Escobar J.S."/>
            <person name="Newman L.K."/>
            <person name="Wang W."/>
            <person name="Mandakova T."/>
            <person name="Vello E."/>
            <person name="Smith L.M."/>
            <person name="Henz S.R."/>
            <person name="Steffen J."/>
            <person name="Takuno S."/>
            <person name="Brandvain Y."/>
            <person name="Coop G."/>
            <person name="Andolfatto P."/>
            <person name="Hu T.T."/>
            <person name="Blanchette M."/>
            <person name="Clark R.M."/>
            <person name="Quesneville H."/>
            <person name="Nordborg M."/>
            <person name="Gaut B.S."/>
            <person name="Lysak M.A."/>
            <person name="Jenkins J."/>
            <person name="Grimwood J."/>
            <person name="Chapman J."/>
            <person name="Prochnik S."/>
            <person name="Shu S."/>
            <person name="Rokhsar D."/>
            <person name="Schmutz J."/>
            <person name="Weigel D."/>
            <person name="Wright S.I."/>
        </authorList>
    </citation>
    <scope>NUCLEOTIDE SEQUENCE [LARGE SCALE GENOMIC DNA]</scope>
    <source>
        <strain evidence="3">cv. Monte Gargano</strain>
    </source>
</reference>
<dbReference type="Pfam" id="PF00168">
    <property type="entry name" value="C2"/>
    <property type="match status" value="1"/>
</dbReference>
<name>R0F265_9BRAS</name>
<protein>
    <recommendedName>
        <fullName evidence="1">C2 domain-containing protein</fullName>
    </recommendedName>
</protein>
<dbReference type="EMBL" id="KB870811">
    <property type="protein sequence ID" value="EOA15742.1"/>
    <property type="molecule type" value="Genomic_DNA"/>
</dbReference>
<dbReference type="KEGG" id="crb:17880104"/>
<evidence type="ECO:0000259" key="1">
    <source>
        <dbReference type="PROSITE" id="PS50004"/>
    </source>
</evidence>
<dbReference type="PROSITE" id="PS50004">
    <property type="entry name" value="C2"/>
    <property type="match status" value="1"/>
</dbReference>
<dbReference type="SUPFAM" id="SSF49562">
    <property type="entry name" value="C2 domain (Calcium/lipid-binding domain, CaLB)"/>
    <property type="match status" value="1"/>
</dbReference>
<evidence type="ECO:0000313" key="3">
    <source>
        <dbReference type="Proteomes" id="UP000029121"/>
    </source>
</evidence>
<organism evidence="2 3">
    <name type="scientific">Capsella rubella</name>
    <dbReference type="NCBI Taxonomy" id="81985"/>
    <lineage>
        <taxon>Eukaryota</taxon>
        <taxon>Viridiplantae</taxon>
        <taxon>Streptophyta</taxon>
        <taxon>Embryophyta</taxon>
        <taxon>Tracheophyta</taxon>
        <taxon>Spermatophyta</taxon>
        <taxon>Magnoliopsida</taxon>
        <taxon>eudicotyledons</taxon>
        <taxon>Gunneridae</taxon>
        <taxon>Pentapetalae</taxon>
        <taxon>rosids</taxon>
        <taxon>malvids</taxon>
        <taxon>Brassicales</taxon>
        <taxon>Brassicaceae</taxon>
        <taxon>Camelineae</taxon>
        <taxon>Capsella</taxon>
    </lineage>
</organism>
<dbReference type="Gene3D" id="2.60.40.150">
    <property type="entry name" value="C2 domain"/>
    <property type="match status" value="1"/>
</dbReference>
<dbReference type="CDD" id="cd04051">
    <property type="entry name" value="C2_SRC2_like"/>
    <property type="match status" value="1"/>
</dbReference>
<dbReference type="GO" id="GO:0006952">
    <property type="term" value="P:defense response"/>
    <property type="evidence" value="ECO:0007669"/>
    <property type="project" value="InterPro"/>
</dbReference>
<dbReference type="InterPro" id="IPR000008">
    <property type="entry name" value="C2_dom"/>
</dbReference>
<dbReference type="PANTHER" id="PTHR32246">
    <property type="entry name" value="INGRESSION PROTEIN FIC1"/>
    <property type="match status" value="1"/>
</dbReference>
<dbReference type="Proteomes" id="UP000029121">
    <property type="component" value="Unassembled WGS sequence"/>
</dbReference>
<evidence type="ECO:0000313" key="2">
    <source>
        <dbReference type="EMBL" id="EOA15742.1"/>
    </source>
</evidence>